<dbReference type="InterPro" id="IPR013216">
    <property type="entry name" value="Methyltransf_11"/>
</dbReference>
<dbReference type="EMBL" id="JAUCDY010000009">
    <property type="protein sequence ID" value="MDM7858318.1"/>
    <property type="molecule type" value="Genomic_DNA"/>
</dbReference>
<proteinExistence type="inferred from homology"/>
<evidence type="ECO:0000256" key="3">
    <source>
        <dbReference type="ARBA" id="ARBA00012327"/>
    </source>
</evidence>
<name>A0ABT7SQ46_9GAMM</name>
<comment type="function">
    <text evidence="8">Converts the free carboxyl group of a malonyl-thioester to its methyl ester by transfer of a methyl group from S-adenosyl-L-methionine (SAM). It allows to synthesize pimeloyl-ACP via the fatty acid synthetic pathway.</text>
</comment>
<dbReference type="PANTHER" id="PTHR13090">
    <property type="entry name" value="ARGININE-HYDROXYLASE NDUFAF5, MITOCHONDRIAL"/>
    <property type="match status" value="1"/>
</dbReference>
<dbReference type="InterPro" id="IPR050602">
    <property type="entry name" value="Malonyl-ACP_OMT"/>
</dbReference>
<evidence type="ECO:0000256" key="2">
    <source>
        <dbReference type="ARBA" id="ARBA00004746"/>
    </source>
</evidence>
<sequence>MTDCHDSPVARNFSAAATRYDSEAVLQREVGQRLLQRLPDGLDASRWLDLGCGTGYFCRQLGLQYPQATGIGLDIARGMLHQAQALRPQARYLCGDANAIPLQSGSQSLIFSSLALQWCSDFAGVLNEIHRVLAPGGVFAFSSLADGTLHELSQSWQSAGASRRVNRFRTHDDYQHLCANSGLHRLSLECRPCVQHYPDVRTLTRHLQHIGAQHLQQGQRPGLLGRHSYQRLLNSYELLRQPAGLPATWQVVYGVLRKPA</sequence>
<keyword evidence="5 8" id="KW-0808">Transferase</keyword>
<evidence type="ECO:0000256" key="1">
    <source>
        <dbReference type="ARBA" id="ARBA00000852"/>
    </source>
</evidence>
<accession>A0ABT7SQ46</accession>
<dbReference type="HAMAP" id="MF_00835">
    <property type="entry name" value="BioC"/>
    <property type="match status" value="1"/>
</dbReference>
<comment type="similarity">
    <text evidence="8">Belongs to the methyltransferase superfamily.</text>
</comment>
<evidence type="ECO:0000259" key="9">
    <source>
        <dbReference type="Pfam" id="PF08241"/>
    </source>
</evidence>
<comment type="pathway">
    <text evidence="2 8">Cofactor biosynthesis; biotin biosynthesis.</text>
</comment>
<feature type="domain" description="Methyltransferase type 11" evidence="9">
    <location>
        <begin position="48"/>
        <end position="141"/>
    </location>
</feature>
<organism evidence="10 11">
    <name type="scientific">Thiopseudomonas acetoxidans</name>
    <dbReference type="NCBI Taxonomy" id="3041622"/>
    <lineage>
        <taxon>Bacteria</taxon>
        <taxon>Pseudomonadati</taxon>
        <taxon>Pseudomonadota</taxon>
        <taxon>Gammaproteobacteria</taxon>
        <taxon>Pseudomonadales</taxon>
        <taxon>Pseudomonadaceae</taxon>
        <taxon>Thiopseudomonas</taxon>
    </lineage>
</organism>
<evidence type="ECO:0000313" key="10">
    <source>
        <dbReference type="EMBL" id="MDM7858318.1"/>
    </source>
</evidence>
<dbReference type="Pfam" id="PF08241">
    <property type="entry name" value="Methyltransf_11"/>
    <property type="match status" value="1"/>
</dbReference>
<evidence type="ECO:0000313" key="11">
    <source>
        <dbReference type="Proteomes" id="UP001241056"/>
    </source>
</evidence>
<dbReference type="GO" id="GO:0102130">
    <property type="term" value="F:malonyl-CoA methyltransferase activity"/>
    <property type="evidence" value="ECO:0007669"/>
    <property type="project" value="UniProtKB-EC"/>
</dbReference>
<dbReference type="EC" id="2.1.1.197" evidence="3 8"/>
<dbReference type="CDD" id="cd02440">
    <property type="entry name" value="AdoMet_MTases"/>
    <property type="match status" value="1"/>
</dbReference>
<evidence type="ECO:0000256" key="5">
    <source>
        <dbReference type="ARBA" id="ARBA00022679"/>
    </source>
</evidence>
<keyword evidence="4 8" id="KW-0489">Methyltransferase</keyword>
<gene>
    <name evidence="8 10" type="primary">bioC</name>
    <name evidence="10" type="ORF">QEZ41_08520</name>
</gene>
<dbReference type="InterPro" id="IPR029063">
    <property type="entry name" value="SAM-dependent_MTases_sf"/>
</dbReference>
<comment type="caution">
    <text evidence="10">The sequence shown here is derived from an EMBL/GenBank/DDBJ whole genome shotgun (WGS) entry which is preliminary data.</text>
</comment>
<evidence type="ECO:0000256" key="4">
    <source>
        <dbReference type="ARBA" id="ARBA00022603"/>
    </source>
</evidence>
<dbReference type="PANTHER" id="PTHR13090:SF1">
    <property type="entry name" value="ARGININE-HYDROXYLASE NDUFAF5, MITOCHONDRIAL"/>
    <property type="match status" value="1"/>
</dbReference>
<dbReference type="SUPFAM" id="SSF53335">
    <property type="entry name" value="S-adenosyl-L-methionine-dependent methyltransferases"/>
    <property type="match status" value="1"/>
</dbReference>
<reference evidence="10 11" key="1">
    <citation type="submission" date="2023-06" db="EMBL/GenBank/DDBJ databases">
        <title>Thiopseudomonas sp. CY1220 draft genome sequence.</title>
        <authorList>
            <person name="Zhao G."/>
            <person name="An M."/>
        </authorList>
    </citation>
    <scope>NUCLEOTIDE SEQUENCE [LARGE SCALE GENOMIC DNA]</scope>
    <source>
        <strain evidence="10 11">CY1220</strain>
    </source>
</reference>
<dbReference type="InterPro" id="IPR011814">
    <property type="entry name" value="BioC"/>
</dbReference>
<keyword evidence="6 8" id="KW-0949">S-adenosyl-L-methionine</keyword>
<comment type="catalytic activity">
    <reaction evidence="1 8">
        <text>malonyl-[ACP] + S-adenosyl-L-methionine = malonyl-[ACP] methyl ester + S-adenosyl-L-homocysteine</text>
        <dbReference type="Rhea" id="RHEA:17105"/>
        <dbReference type="Rhea" id="RHEA-COMP:9623"/>
        <dbReference type="Rhea" id="RHEA-COMP:9954"/>
        <dbReference type="ChEBI" id="CHEBI:57856"/>
        <dbReference type="ChEBI" id="CHEBI:59789"/>
        <dbReference type="ChEBI" id="CHEBI:78449"/>
        <dbReference type="ChEBI" id="CHEBI:78845"/>
        <dbReference type="EC" id="2.1.1.197"/>
    </reaction>
</comment>
<keyword evidence="7 8" id="KW-0093">Biotin biosynthesis</keyword>
<evidence type="ECO:0000256" key="7">
    <source>
        <dbReference type="ARBA" id="ARBA00022756"/>
    </source>
</evidence>
<dbReference type="NCBIfam" id="TIGR02072">
    <property type="entry name" value="BioC"/>
    <property type="match status" value="1"/>
</dbReference>
<dbReference type="GO" id="GO:0032259">
    <property type="term" value="P:methylation"/>
    <property type="evidence" value="ECO:0007669"/>
    <property type="project" value="UniProtKB-KW"/>
</dbReference>
<keyword evidence="11" id="KW-1185">Reference proteome</keyword>
<evidence type="ECO:0000256" key="8">
    <source>
        <dbReference type="HAMAP-Rule" id="MF_00835"/>
    </source>
</evidence>
<evidence type="ECO:0000256" key="6">
    <source>
        <dbReference type="ARBA" id="ARBA00022691"/>
    </source>
</evidence>
<dbReference type="Gene3D" id="3.40.50.150">
    <property type="entry name" value="Vaccinia Virus protein VP39"/>
    <property type="match status" value="1"/>
</dbReference>
<protein>
    <recommendedName>
        <fullName evidence="3 8">Malonyl-[acyl-carrier protein] O-methyltransferase</fullName>
        <shortName evidence="8">Malonyl-ACP O-methyltransferase</shortName>
        <ecNumber evidence="3 8">2.1.1.197</ecNumber>
    </recommendedName>
    <alternativeName>
        <fullName evidence="8">Biotin synthesis protein BioC</fullName>
    </alternativeName>
</protein>
<dbReference type="Proteomes" id="UP001241056">
    <property type="component" value="Unassembled WGS sequence"/>
</dbReference>
<dbReference type="RefSeq" id="WP_289411005.1">
    <property type="nucleotide sequence ID" value="NZ_JAUCDY010000009.1"/>
</dbReference>